<evidence type="ECO:0000313" key="10">
    <source>
        <dbReference type="EMBL" id="OBZ83245.1"/>
    </source>
</evidence>
<feature type="transmembrane region" description="Helical" evidence="6">
    <location>
        <begin position="106"/>
        <end position="127"/>
    </location>
</feature>
<feature type="transmembrane region" description="Helical" evidence="6">
    <location>
        <begin position="851"/>
        <end position="868"/>
    </location>
</feature>
<evidence type="ECO:0000259" key="9">
    <source>
        <dbReference type="Pfam" id="PF13515"/>
    </source>
</evidence>
<evidence type="ECO:0000313" key="11">
    <source>
        <dbReference type="Proteomes" id="UP000093000"/>
    </source>
</evidence>
<evidence type="ECO:0000256" key="4">
    <source>
        <dbReference type="ARBA" id="ARBA00023136"/>
    </source>
</evidence>
<name>A0A1C7N272_9FUNG</name>
<evidence type="ECO:0000256" key="5">
    <source>
        <dbReference type="SAM" id="MobiDB-lite"/>
    </source>
</evidence>
<keyword evidence="4 6" id="KW-0472">Membrane</keyword>
<evidence type="ECO:0000259" key="8">
    <source>
        <dbReference type="Pfam" id="PF10337"/>
    </source>
</evidence>
<feature type="transmembrane region" description="Helical" evidence="6">
    <location>
        <begin position="827"/>
        <end position="844"/>
    </location>
</feature>
<dbReference type="Pfam" id="PF10337">
    <property type="entry name" value="ArAE_2_N"/>
    <property type="match status" value="1"/>
</dbReference>
<proteinExistence type="predicted"/>
<feature type="domain" description="Putative ER transporter 6TM N-terminal" evidence="8">
    <location>
        <begin position="136"/>
        <end position="347"/>
    </location>
</feature>
<comment type="subcellular location">
    <subcellularLocation>
        <location evidence="1">Membrane</location>
        <topology evidence="1">Multi-pass membrane protein</topology>
    </subcellularLocation>
</comment>
<dbReference type="InParanoid" id="A0A1C7N272"/>
<feature type="domain" description="Integral membrane bound transporter" evidence="9">
    <location>
        <begin position="770"/>
        <end position="900"/>
    </location>
</feature>
<gene>
    <name evidence="10" type="ORF">A0J61_08703</name>
</gene>
<keyword evidence="11" id="KW-1185">Reference proteome</keyword>
<dbReference type="InterPro" id="IPR018823">
    <property type="entry name" value="ArAE_2_N"/>
</dbReference>
<evidence type="ECO:0000256" key="2">
    <source>
        <dbReference type="ARBA" id="ARBA00022692"/>
    </source>
</evidence>
<dbReference type="PANTHER" id="PTHR37994">
    <property type="entry name" value="ARAE_2_N DOMAIN-CONTAINING PROTEIN-RELATED"/>
    <property type="match status" value="1"/>
</dbReference>
<evidence type="ECO:0000256" key="1">
    <source>
        <dbReference type="ARBA" id="ARBA00004141"/>
    </source>
</evidence>
<evidence type="ECO:0000256" key="3">
    <source>
        <dbReference type="ARBA" id="ARBA00022989"/>
    </source>
</evidence>
<feature type="region of interest" description="Disordered" evidence="5">
    <location>
        <begin position="375"/>
        <end position="419"/>
    </location>
</feature>
<dbReference type="Pfam" id="PF10334">
    <property type="entry name" value="BRE4"/>
    <property type="match status" value="1"/>
</dbReference>
<feature type="compositionally biased region" description="Low complexity" evidence="5">
    <location>
        <begin position="402"/>
        <end position="419"/>
    </location>
</feature>
<sequence length="1128" mass="128020">MEKKPRKSPARKDKEANAPARFRLSPTSGSIIPLQTIKQRLLGLWQSLTWPVFVKVIKANIAVTIALGLLLVNPVGHKSGISGILASVAVEFVHPTKSYGLLAEDVLFGSVMCVVSAAWSILAIYLASLVRNPLDATMAQPAVCAILACFLIVGCFFLNLFRVKVEQANVGAMLAGTIMAIGITSAVQEREFTAVPVLQELVSILVGFALILAMFLIVFPENSTTVYVLNLIKLCETFDGFAQQQVSAFLRDNSRKLSVPYDSIESVAKINQAVDTYITTLVQKKRMVRRELSFNLLAPTDISEMTALIKKLRVPLQGLALSRAMEENMRKAEEVVLQDSHDHHVEAVRTQSSDPIDNLFYEAAEKNGFSSSALADRPRSYYGGTDDEDVDEAFTTDDEPISPFSSRSPSATSTATSSSYFTDGMHSSAENLSGKQSRRHKVRWEDNMKVMTYWRKDYDEILSIVKPTYFDLSEACTIAIREAIKRLRKLQSLDPRYENKPFFYKYYYRWKVGTDREKEEARAYEYDPNHDPSVPLFKAIQKFQEHRLIGLDRLFTKSGVPRRILFLLLTFQLNLHTYAEQVYTFASHVYELEKTRTKYKLRWPHISLRKYLFQSYGDPSDEVGPENSAAIANANASVSLQRSLSRRATIISSILSPRPADDLEAQNSRILYRLNTPERGRARTASQHYDYIHKKDNLREHISSWRQNELDPLDYHDPDVAYPTTPTQRFFYSLYRFLHNHLYTTDVAFAFRAATIVALLSLPGFLEDSVQWYNTVRGQWAVVVALIWMGPLVGSNFFGTMTRTVGTIIGAIQAIIIWEAGRGTVQGLIILSFVFNLPWWLVYIHGKFWKATGMFALVTVSIIIGYAYGYKPNGQHVSVYIVTLERMLAVLTGVAATLIISIFPFPRTGRVILRRRISQTLGEIGALYSSFLSLLLKNTPETEQLVEDNHKLFDSVAKVIRSQIQGERVLLEQSRFEPALRGVFPEDKYLHILQILENILSLIVEMEFAMGKIPYDWRMAVVKDTWRERKEMISSYLIALHLGSFALINKSPIPPYVIRPTKARRILTNKARKLPIFQSQNIGEREYTYYSSYLMSSEQLAVEIELLVATIRDLVGPDSVSIWLKYKH</sequence>
<dbReference type="InterPro" id="IPR018820">
    <property type="entry name" value="BRE4-related_DUF2421"/>
</dbReference>
<evidence type="ECO:0000259" key="7">
    <source>
        <dbReference type="Pfam" id="PF10334"/>
    </source>
</evidence>
<reference evidence="10 11" key="1">
    <citation type="submission" date="2016-03" db="EMBL/GenBank/DDBJ databases">
        <title>Choanephora cucurbitarum.</title>
        <authorList>
            <person name="Min B."/>
            <person name="Park H."/>
            <person name="Park J.-H."/>
            <person name="Shin H.-D."/>
            <person name="Choi I.-G."/>
        </authorList>
    </citation>
    <scope>NUCLEOTIDE SEQUENCE [LARGE SCALE GENOMIC DNA]</scope>
    <source>
        <strain evidence="10 11">KUS-F28377</strain>
    </source>
</reference>
<accession>A0A1C7N272</accession>
<dbReference type="AlphaFoldDB" id="A0A1C7N272"/>
<feature type="transmembrane region" description="Helical" evidence="6">
    <location>
        <begin position="888"/>
        <end position="906"/>
    </location>
</feature>
<feature type="transmembrane region" description="Helical" evidence="6">
    <location>
        <begin position="747"/>
        <end position="766"/>
    </location>
</feature>
<dbReference type="InterPro" id="IPR049453">
    <property type="entry name" value="Memb_transporter_dom"/>
</dbReference>
<dbReference type="OrthoDB" id="417037at2759"/>
<feature type="domain" description="DUF2421" evidence="7">
    <location>
        <begin position="904"/>
        <end position="1065"/>
    </location>
</feature>
<feature type="transmembrane region" description="Helical" evidence="6">
    <location>
        <begin position="139"/>
        <end position="161"/>
    </location>
</feature>
<protein>
    <submittedName>
        <fullName evidence="10">Uncharacterized protein C57A7.05</fullName>
    </submittedName>
</protein>
<dbReference type="Pfam" id="PF13515">
    <property type="entry name" value="FUSC_2"/>
    <property type="match status" value="1"/>
</dbReference>
<keyword evidence="2 6" id="KW-0812">Transmembrane</keyword>
<feature type="transmembrane region" description="Helical" evidence="6">
    <location>
        <begin position="168"/>
        <end position="188"/>
    </location>
</feature>
<dbReference type="Proteomes" id="UP000093000">
    <property type="component" value="Unassembled WGS sequence"/>
</dbReference>
<evidence type="ECO:0000256" key="6">
    <source>
        <dbReference type="SAM" id="Phobius"/>
    </source>
</evidence>
<dbReference type="EMBL" id="LUGH01000696">
    <property type="protein sequence ID" value="OBZ83245.1"/>
    <property type="molecule type" value="Genomic_DNA"/>
</dbReference>
<keyword evidence="3 6" id="KW-1133">Transmembrane helix</keyword>
<feature type="transmembrane region" description="Helical" evidence="6">
    <location>
        <begin position="778"/>
        <end position="798"/>
    </location>
</feature>
<comment type="caution">
    <text evidence="10">The sequence shown here is derived from an EMBL/GenBank/DDBJ whole genome shotgun (WGS) entry which is preliminary data.</text>
</comment>
<feature type="compositionally biased region" description="Acidic residues" evidence="5">
    <location>
        <begin position="385"/>
        <end position="400"/>
    </location>
</feature>
<dbReference type="GO" id="GO:0016020">
    <property type="term" value="C:membrane"/>
    <property type="evidence" value="ECO:0007669"/>
    <property type="project" value="UniProtKB-SubCell"/>
</dbReference>
<organism evidence="10 11">
    <name type="scientific">Choanephora cucurbitarum</name>
    <dbReference type="NCBI Taxonomy" id="101091"/>
    <lineage>
        <taxon>Eukaryota</taxon>
        <taxon>Fungi</taxon>
        <taxon>Fungi incertae sedis</taxon>
        <taxon>Mucoromycota</taxon>
        <taxon>Mucoromycotina</taxon>
        <taxon>Mucoromycetes</taxon>
        <taxon>Mucorales</taxon>
        <taxon>Mucorineae</taxon>
        <taxon>Choanephoraceae</taxon>
        <taxon>Choanephoroideae</taxon>
        <taxon>Choanephora</taxon>
    </lineage>
</organism>
<dbReference type="STRING" id="101091.A0A1C7N272"/>
<feature type="transmembrane region" description="Helical" evidence="6">
    <location>
        <begin position="200"/>
        <end position="219"/>
    </location>
</feature>